<evidence type="ECO:0000313" key="2">
    <source>
        <dbReference type="Proteomes" id="UP000533637"/>
    </source>
</evidence>
<proteinExistence type="predicted"/>
<evidence type="ECO:0008006" key="3">
    <source>
        <dbReference type="Google" id="ProtNLM"/>
    </source>
</evidence>
<evidence type="ECO:0000313" key="1">
    <source>
        <dbReference type="EMBL" id="MBB4621892.1"/>
    </source>
</evidence>
<protein>
    <recommendedName>
        <fullName evidence="3">Transposase</fullName>
    </recommendedName>
</protein>
<dbReference type="EMBL" id="JACHOC010000003">
    <property type="protein sequence ID" value="MBB4621892.1"/>
    <property type="molecule type" value="Genomic_DNA"/>
</dbReference>
<organism evidence="1 2">
    <name type="scientific">Parabacteroides faecis</name>
    <dbReference type="NCBI Taxonomy" id="1217282"/>
    <lineage>
        <taxon>Bacteria</taxon>
        <taxon>Pseudomonadati</taxon>
        <taxon>Bacteroidota</taxon>
        <taxon>Bacteroidia</taxon>
        <taxon>Bacteroidales</taxon>
        <taxon>Tannerellaceae</taxon>
        <taxon>Parabacteroides</taxon>
    </lineage>
</organism>
<dbReference type="Proteomes" id="UP000533637">
    <property type="component" value="Unassembled WGS sequence"/>
</dbReference>
<gene>
    <name evidence="1" type="ORF">GGQ57_001789</name>
</gene>
<name>A0ABR6KK76_9BACT</name>
<comment type="caution">
    <text evidence="1">The sequence shown here is derived from an EMBL/GenBank/DDBJ whole genome shotgun (WGS) entry which is preliminary data.</text>
</comment>
<reference evidence="1 2" key="1">
    <citation type="submission" date="2020-08" db="EMBL/GenBank/DDBJ databases">
        <title>Genomic Encyclopedia of Type Strains, Phase IV (KMG-IV): sequencing the most valuable type-strain genomes for metagenomic binning, comparative biology and taxonomic classification.</title>
        <authorList>
            <person name="Goeker M."/>
        </authorList>
    </citation>
    <scope>NUCLEOTIDE SEQUENCE [LARGE SCALE GENOMIC DNA]</scope>
    <source>
        <strain evidence="1 2">DSM 102983</strain>
    </source>
</reference>
<accession>A0ABR6KK76</accession>
<keyword evidence="2" id="KW-1185">Reference proteome</keyword>
<sequence length="30" mass="3467">MLQHNPVITVSTLTQQQIDFSTNFLDFSKL</sequence>